<dbReference type="EMBL" id="ML208323">
    <property type="protein sequence ID" value="TFK69835.1"/>
    <property type="molecule type" value="Genomic_DNA"/>
</dbReference>
<evidence type="ECO:0000313" key="2">
    <source>
        <dbReference type="Proteomes" id="UP000308600"/>
    </source>
</evidence>
<keyword evidence="2" id="KW-1185">Reference proteome</keyword>
<organism evidence="1 2">
    <name type="scientific">Pluteus cervinus</name>
    <dbReference type="NCBI Taxonomy" id="181527"/>
    <lineage>
        <taxon>Eukaryota</taxon>
        <taxon>Fungi</taxon>
        <taxon>Dikarya</taxon>
        <taxon>Basidiomycota</taxon>
        <taxon>Agaricomycotina</taxon>
        <taxon>Agaricomycetes</taxon>
        <taxon>Agaricomycetidae</taxon>
        <taxon>Agaricales</taxon>
        <taxon>Pluteineae</taxon>
        <taxon>Pluteaceae</taxon>
        <taxon>Pluteus</taxon>
    </lineage>
</organism>
<protein>
    <submittedName>
        <fullName evidence="1">Cytochrome P450</fullName>
    </submittedName>
</protein>
<dbReference type="Proteomes" id="UP000308600">
    <property type="component" value="Unassembled WGS sequence"/>
</dbReference>
<name>A0ACD3AVI5_9AGAR</name>
<accession>A0ACD3AVI5</accession>
<evidence type="ECO:0000313" key="1">
    <source>
        <dbReference type="EMBL" id="TFK69835.1"/>
    </source>
</evidence>
<reference evidence="1 2" key="1">
    <citation type="journal article" date="2019" name="Nat. Ecol. Evol.">
        <title>Megaphylogeny resolves global patterns of mushroom evolution.</title>
        <authorList>
            <person name="Varga T."/>
            <person name="Krizsan K."/>
            <person name="Foldi C."/>
            <person name="Dima B."/>
            <person name="Sanchez-Garcia M."/>
            <person name="Sanchez-Ramirez S."/>
            <person name="Szollosi G.J."/>
            <person name="Szarkandi J.G."/>
            <person name="Papp V."/>
            <person name="Albert L."/>
            <person name="Andreopoulos W."/>
            <person name="Angelini C."/>
            <person name="Antonin V."/>
            <person name="Barry K.W."/>
            <person name="Bougher N.L."/>
            <person name="Buchanan P."/>
            <person name="Buyck B."/>
            <person name="Bense V."/>
            <person name="Catcheside P."/>
            <person name="Chovatia M."/>
            <person name="Cooper J."/>
            <person name="Damon W."/>
            <person name="Desjardin D."/>
            <person name="Finy P."/>
            <person name="Geml J."/>
            <person name="Haridas S."/>
            <person name="Hughes K."/>
            <person name="Justo A."/>
            <person name="Karasinski D."/>
            <person name="Kautmanova I."/>
            <person name="Kiss B."/>
            <person name="Kocsube S."/>
            <person name="Kotiranta H."/>
            <person name="LaButti K.M."/>
            <person name="Lechner B.E."/>
            <person name="Liimatainen K."/>
            <person name="Lipzen A."/>
            <person name="Lukacs Z."/>
            <person name="Mihaltcheva S."/>
            <person name="Morgado L.N."/>
            <person name="Niskanen T."/>
            <person name="Noordeloos M.E."/>
            <person name="Ohm R.A."/>
            <person name="Ortiz-Santana B."/>
            <person name="Ovrebo C."/>
            <person name="Racz N."/>
            <person name="Riley R."/>
            <person name="Savchenko A."/>
            <person name="Shiryaev A."/>
            <person name="Soop K."/>
            <person name="Spirin V."/>
            <person name="Szebenyi C."/>
            <person name="Tomsovsky M."/>
            <person name="Tulloss R.E."/>
            <person name="Uehling J."/>
            <person name="Grigoriev I.V."/>
            <person name="Vagvolgyi C."/>
            <person name="Papp T."/>
            <person name="Martin F.M."/>
            <person name="Miettinen O."/>
            <person name="Hibbett D.S."/>
            <person name="Nagy L.G."/>
        </authorList>
    </citation>
    <scope>NUCLEOTIDE SEQUENCE [LARGE SCALE GENOMIC DNA]</scope>
    <source>
        <strain evidence="1 2">NL-1719</strain>
    </source>
</reference>
<sequence>MALLDVLGRFNAFDWSLGVTFLVLYAVLFYRRVPVKYPPGPKGALFVGNLFGMPQEHPWIAYKEWSKQYDSDVVSVSILGKRTVFVNSYAAAHDLFAKRSSIYNHRPDMPMLNDLLGWNEWALGEMQYGPDWKEQRKLFKQETEFPSAQSHKPHALHATRRFVKHVLETPQEYMAHLRHMTGQSILSSAYGIDVKPRDDPYVALAERAMYSLARAGILGTYFVDYFPLLKYVPSWFPGAQFKRDAEVWAEYIKELPDAGFQIAQQNFEEGNAKDCIATRVLERIQGDPEEEHKTWVLRNFLAGFYAAGTDATVCALTTFVLAMVVHPDIQRKAQAAIEAAVGKDRLPEFEDIQSIPYLHAIVNETLRWHPVAPLAVPHAAARDDIYEGYFIPQGAAVVGNAWAILRDESVYGPDTHLFKPERFLTKDGTALDPAIPEPDAAWGFGRRMCPGRVVAYLSMLITTASLLHCFSIEGVKDKEGKEVIPSVEYLTGMLSFPKPFRCEFRIRSPALERLVQDIPEKSE</sequence>
<proteinExistence type="predicted"/>
<gene>
    <name evidence="1" type="ORF">BDN72DRAFT_582417</name>
</gene>